<accession>A0A481YTK0</accession>
<reference evidence="1" key="1">
    <citation type="journal article" date="2019" name="MBio">
        <title>Virus Genomes from Deep Sea Sediments Expand the Ocean Megavirome and Support Independent Origins of Viral Gigantism.</title>
        <authorList>
            <person name="Backstrom D."/>
            <person name="Yutin N."/>
            <person name="Jorgensen S.L."/>
            <person name="Dharamshi J."/>
            <person name="Homa F."/>
            <person name="Zaremba-Niedwiedzka K."/>
            <person name="Spang A."/>
            <person name="Wolf Y.I."/>
            <person name="Koonin E.V."/>
            <person name="Ettema T.J."/>
        </authorList>
    </citation>
    <scope>NUCLEOTIDE SEQUENCE</scope>
</reference>
<gene>
    <name evidence="1" type="ORF">LCMAC101_04190</name>
</gene>
<sequence>MITLWSGEMAIVKDIFLLIRRKMETVEVEANVEPKLPNEQTSKDFLFERNVKIIKRIHHKSFDKSLDVLLERILYEITQIDYQKEMVKFLEEGYQGMEIISHPKLCYLKDHLDKILEKIYEQLVKCNMVKRDTEENRNNFLGTIMDNPDLIFYVQCDVYGVNALTSLSLILTNPYLTTINGKNNVLIIHKKLPDGVHFLGQD</sequence>
<name>A0A481YTK0_9VIRU</name>
<organism evidence="1">
    <name type="scientific">Marseillevirus LCMAC101</name>
    <dbReference type="NCBI Taxonomy" id="2506602"/>
    <lineage>
        <taxon>Viruses</taxon>
        <taxon>Varidnaviria</taxon>
        <taxon>Bamfordvirae</taxon>
        <taxon>Nucleocytoviricota</taxon>
        <taxon>Megaviricetes</taxon>
        <taxon>Pimascovirales</taxon>
        <taxon>Pimascovirales incertae sedis</taxon>
        <taxon>Marseilleviridae</taxon>
    </lineage>
</organism>
<dbReference type="EMBL" id="MK500328">
    <property type="protein sequence ID" value="QBK85824.1"/>
    <property type="molecule type" value="Genomic_DNA"/>
</dbReference>
<protein>
    <submittedName>
        <fullName evidence="1">Uncharacterized protein</fullName>
    </submittedName>
</protein>
<evidence type="ECO:0000313" key="1">
    <source>
        <dbReference type="EMBL" id="QBK85824.1"/>
    </source>
</evidence>
<proteinExistence type="predicted"/>